<dbReference type="InterPro" id="IPR016155">
    <property type="entry name" value="Mopterin_synth/thiamin_S_b"/>
</dbReference>
<accession>A0A0G8AR30</accession>
<proteinExistence type="predicted"/>
<comment type="caution">
    <text evidence="1">The sequence shown here is derived from an EMBL/GenBank/DDBJ whole genome shotgun (WGS) entry which is preliminary data.</text>
</comment>
<evidence type="ECO:0008006" key="3">
    <source>
        <dbReference type="Google" id="ProtNLM"/>
    </source>
</evidence>
<reference evidence="1 2" key="2">
    <citation type="submission" date="2015-05" db="EMBL/GenBank/DDBJ databases">
        <title>Lifestyle Evolution in Cyanobacterial Symbionts of Sponges.</title>
        <authorList>
            <person name="Burgsdorf I."/>
            <person name="Slaby B.M."/>
            <person name="Handley K.M."/>
            <person name="Haber M."/>
            <person name="Blom J."/>
            <person name="Marshall C.W."/>
            <person name="Gilbert J.A."/>
            <person name="Hentschel U."/>
            <person name="Steindler L."/>
        </authorList>
    </citation>
    <scope>NUCLEOTIDE SEQUENCE [LARGE SCALE GENOMIC DNA]</scope>
    <source>
        <strain evidence="1">15L</strain>
    </source>
</reference>
<protein>
    <recommendedName>
        <fullName evidence="3">Thiamine biosynthesis protein ThiS</fullName>
    </recommendedName>
</protein>
<evidence type="ECO:0000313" key="2">
    <source>
        <dbReference type="Proteomes" id="UP000035037"/>
    </source>
</evidence>
<dbReference type="InterPro" id="IPR010035">
    <property type="entry name" value="Thi_S"/>
</dbReference>
<dbReference type="Pfam" id="PF02597">
    <property type="entry name" value="ThiS"/>
    <property type="match status" value="1"/>
</dbReference>
<name>A0A0G8AR30_9SYNE</name>
<dbReference type="CDD" id="cd00565">
    <property type="entry name" value="Ubl_ThiS"/>
    <property type="match status" value="1"/>
</dbReference>
<sequence>MSLMVTVQVNGQAVEVPPGRTLPNFLEQLGYDLRLVALEFNGEILHRQHWFHTRIQEGDVLEVVTVVGGGGSGTPLEPPV</sequence>
<dbReference type="SUPFAM" id="SSF54285">
    <property type="entry name" value="MoaD/ThiS"/>
    <property type="match status" value="1"/>
</dbReference>
<reference evidence="1 2" key="1">
    <citation type="submission" date="2015-02" db="EMBL/GenBank/DDBJ databases">
        <authorList>
            <person name="Slaby B."/>
            <person name="Hentschel U."/>
        </authorList>
    </citation>
    <scope>NUCLEOTIDE SEQUENCE [LARGE SCALE GENOMIC DNA]</scope>
    <source>
        <strain evidence="1">15L</strain>
    </source>
</reference>
<dbReference type="Gene3D" id="3.10.20.30">
    <property type="match status" value="1"/>
</dbReference>
<dbReference type="NCBIfam" id="TIGR01683">
    <property type="entry name" value="thiS"/>
    <property type="match status" value="1"/>
</dbReference>
<organism evidence="1 2">
    <name type="scientific">Candidatus Synechococcus spongiarum 15L</name>
    <dbReference type="NCBI Taxonomy" id="1608419"/>
    <lineage>
        <taxon>Bacteria</taxon>
        <taxon>Bacillati</taxon>
        <taxon>Cyanobacteriota</taxon>
        <taxon>Cyanophyceae</taxon>
        <taxon>Synechococcales</taxon>
        <taxon>Synechococcaceae</taxon>
        <taxon>Synechococcus</taxon>
    </lineage>
</organism>
<dbReference type="EMBL" id="JYFQ01000214">
    <property type="protein sequence ID" value="KKZ10038.1"/>
    <property type="molecule type" value="Genomic_DNA"/>
</dbReference>
<dbReference type="Proteomes" id="UP000035037">
    <property type="component" value="Unassembled WGS sequence"/>
</dbReference>
<dbReference type="InterPro" id="IPR012675">
    <property type="entry name" value="Beta-grasp_dom_sf"/>
</dbReference>
<gene>
    <name evidence="1" type="ORF">TQ37_10010</name>
</gene>
<dbReference type="PATRIC" id="fig|1608419.3.peg.1330"/>
<dbReference type="PANTHER" id="PTHR34472">
    <property type="entry name" value="SULFUR CARRIER PROTEIN THIS"/>
    <property type="match status" value="1"/>
</dbReference>
<evidence type="ECO:0000313" key="1">
    <source>
        <dbReference type="EMBL" id="KKZ10038.1"/>
    </source>
</evidence>
<dbReference type="InterPro" id="IPR003749">
    <property type="entry name" value="ThiS/MoaD-like"/>
</dbReference>
<dbReference type="AlphaFoldDB" id="A0A0G8AR30"/>
<dbReference type="PANTHER" id="PTHR34472:SF1">
    <property type="entry name" value="SULFUR CARRIER PROTEIN THIS"/>
    <property type="match status" value="1"/>
</dbReference>